<dbReference type="Proteomes" id="UP000265520">
    <property type="component" value="Unassembled WGS sequence"/>
</dbReference>
<proteinExistence type="predicted"/>
<reference evidence="1 2" key="1">
    <citation type="journal article" date="2018" name="Front. Plant Sci.">
        <title>Red Clover (Trifolium pratense) and Zigzag Clover (T. medium) - A Picture of Genomic Similarities and Differences.</title>
        <authorList>
            <person name="Dluhosova J."/>
            <person name="Istvanek J."/>
            <person name="Nedelnik J."/>
            <person name="Repkova J."/>
        </authorList>
    </citation>
    <scope>NUCLEOTIDE SEQUENCE [LARGE SCALE GENOMIC DNA]</scope>
    <source>
        <strain evidence="2">cv. 10/8</strain>
        <tissue evidence="1">Leaf</tissue>
    </source>
</reference>
<protein>
    <submittedName>
        <fullName evidence="1">Uncharacterized protein</fullName>
    </submittedName>
</protein>
<accession>A0A392QXF4</accession>
<comment type="caution">
    <text evidence="1">The sequence shown here is derived from an EMBL/GenBank/DDBJ whole genome shotgun (WGS) entry which is preliminary data.</text>
</comment>
<organism evidence="1 2">
    <name type="scientific">Trifolium medium</name>
    <dbReference type="NCBI Taxonomy" id="97028"/>
    <lineage>
        <taxon>Eukaryota</taxon>
        <taxon>Viridiplantae</taxon>
        <taxon>Streptophyta</taxon>
        <taxon>Embryophyta</taxon>
        <taxon>Tracheophyta</taxon>
        <taxon>Spermatophyta</taxon>
        <taxon>Magnoliopsida</taxon>
        <taxon>eudicotyledons</taxon>
        <taxon>Gunneridae</taxon>
        <taxon>Pentapetalae</taxon>
        <taxon>rosids</taxon>
        <taxon>fabids</taxon>
        <taxon>Fabales</taxon>
        <taxon>Fabaceae</taxon>
        <taxon>Papilionoideae</taxon>
        <taxon>50 kb inversion clade</taxon>
        <taxon>NPAAA clade</taxon>
        <taxon>Hologalegina</taxon>
        <taxon>IRL clade</taxon>
        <taxon>Trifolieae</taxon>
        <taxon>Trifolium</taxon>
    </lineage>
</organism>
<dbReference type="AlphaFoldDB" id="A0A392QXF4"/>
<name>A0A392QXF4_9FABA</name>
<evidence type="ECO:0000313" key="2">
    <source>
        <dbReference type="Proteomes" id="UP000265520"/>
    </source>
</evidence>
<dbReference type="EMBL" id="LXQA010169774">
    <property type="protein sequence ID" value="MCI29031.1"/>
    <property type="molecule type" value="Genomic_DNA"/>
</dbReference>
<feature type="non-terminal residue" evidence="1">
    <location>
        <position position="1"/>
    </location>
</feature>
<keyword evidence="2" id="KW-1185">Reference proteome</keyword>
<sequence>AKSLEELEAFSYTLGKTMPQNACQHGQRVQDSWRKVNEVEGETFGLSPKARPITPYP</sequence>
<evidence type="ECO:0000313" key="1">
    <source>
        <dbReference type="EMBL" id="MCI29031.1"/>
    </source>
</evidence>